<comment type="caution">
    <text evidence="1">The sequence shown here is derived from an EMBL/GenBank/DDBJ whole genome shotgun (WGS) entry which is preliminary data.</text>
</comment>
<evidence type="ECO:0000313" key="2">
    <source>
        <dbReference type="Proteomes" id="UP000311382"/>
    </source>
</evidence>
<protein>
    <submittedName>
        <fullName evidence="1">Uncharacterized protein</fullName>
    </submittedName>
</protein>
<dbReference type="OrthoDB" id="10550092at2759"/>
<dbReference type="EMBL" id="SOZI01000037">
    <property type="protein sequence ID" value="TNY21756.1"/>
    <property type="molecule type" value="Genomic_DNA"/>
</dbReference>
<organism evidence="1 2">
    <name type="scientific">Rhodotorula diobovata</name>
    <dbReference type="NCBI Taxonomy" id="5288"/>
    <lineage>
        <taxon>Eukaryota</taxon>
        <taxon>Fungi</taxon>
        <taxon>Dikarya</taxon>
        <taxon>Basidiomycota</taxon>
        <taxon>Pucciniomycotina</taxon>
        <taxon>Microbotryomycetes</taxon>
        <taxon>Sporidiobolales</taxon>
        <taxon>Sporidiobolaceae</taxon>
        <taxon>Rhodotorula</taxon>
    </lineage>
</organism>
<dbReference type="Proteomes" id="UP000311382">
    <property type="component" value="Unassembled WGS sequence"/>
</dbReference>
<keyword evidence="2" id="KW-1185">Reference proteome</keyword>
<proteinExistence type="predicted"/>
<evidence type="ECO:0000313" key="1">
    <source>
        <dbReference type="EMBL" id="TNY21756.1"/>
    </source>
</evidence>
<reference evidence="1 2" key="1">
    <citation type="submission" date="2019-03" db="EMBL/GenBank/DDBJ databases">
        <title>Rhodosporidium diobovatum UCD-FST 08-225 genome sequencing, assembly, and annotation.</title>
        <authorList>
            <person name="Fakankun I.U."/>
            <person name="Fristensky B."/>
            <person name="Levin D.B."/>
        </authorList>
    </citation>
    <scope>NUCLEOTIDE SEQUENCE [LARGE SCALE GENOMIC DNA]</scope>
    <source>
        <strain evidence="1 2">UCD-FST 08-225</strain>
    </source>
</reference>
<sequence>MASPTPAYGRPTLQSHDSFTLLHPSLDAWRARPTNTAFKRINDTIVHAEAFSHKLYTDPEERLAWQATFLSIDKDVRALSTEVELPNVPSFKMSRSRFAKIDNWFSVIPLPLVLGTFDRLWHHRPPLSNVGGACTLALARLLLDLGLVPVSVDKRTAAHEATVTAVAMWLDGHFLAPVTLWIWAYQTFYRGARGAPLDGDREWAAQLYKLEPDGHDPQWYAYLRQLQGGPTTELYPDSGSFFDNRQKATQCPTFTDLYVALHDARHSLLESAKSASPPVHKSRFSVMARRAGERAAGVLRRRSQ</sequence>
<dbReference type="AlphaFoldDB" id="A0A5C5FZM3"/>
<name>A0A5C5FZM3_9BASI</name>
<gene>
    <name evidence="1" type="ORF">DMC30DRAFT_182394</name>
</gene>
<accession>A0A5C5FZM3</accession>